<protein>
    <recommendedName>
        <fullName evidence="3">Secretion system C-terminal sorting domain-containing protein</fullName>
    </recommendedName>
</protein>
<feature type="domain" description="Secretion system C-terminal sorting" evidence="3">
    <location>
        <begin position="44"/>
        <end position="114"/>
    </location>
</feature>
<name>A0A023BXQ3_9FLAO</name>
<evidence type="ECO:0000256" key="2">
    <source>
        <dbReference type="SAM" id="SignalP"/>
    </source>
</evidence>
<evidence type="ECO:0000259" key="3">
    <source>
        <dbReference type="Pfam" id="PF18962"/>
    </source>
</evidence>
<feature type="signal peptide" evidence="2">
    <location>
        <begin position="1"/>
        <end position="24"/>
    </location>
</feature>
<dbReference type="AlphaFoldDB" id="A0A023BXQ3"/>
<dbReference type="Proteomes" id="UP000023541">
    <property type="component" value="Unassembled WGS sequence"/>
</dbReference>
<evidence type="ECO:0000256" key="1">
    <source>
        <dbReference type="ARBA" id="ARBA00022729"/>
    </source>
</evidence>
<dbReference type="RefSeq" id="WP_034239574.1">
    <property type="nucleotide sequence ID" value="NZ_AQRA01000002.1"/>
</dbReference>
<evidence type="ECO:0000313" key="4">
    <source>
        <dbReference type="EMBL" id="EZH74780.1"/>
    </source>
</evidence>
<comment type="caution">
    <text evidence="4">The sequence shown here is derived from an EMBL/GenBank/DDBJ whole genome shotgun (WGS) entry which is preliminary data.</text>
</comment>
<dbReference type="EMBL" id="AQRA01000002">
    <property type="protein sequence ID" value="EZH74780.1"/>
    <property type="molecule type" value="Genomic_DNA"/>
</dbReference>
<dbReference type="NCBIfam" id="TIGR04183">
    <property type="entry name" value="Por_Secre_tail"/>
    <property type="match status" value="1"/>
</dbReference>
<feature type="chain" id="PRO_5001516063" description="Secretion system C-terminal sorting domain-containing protein" evidence="2">
    <location>
        <begin position="25"/>
        <end position="115"/>
    </location>
</feature>
<accession>A0A023BXQ3</accession>
<keyword evidence="1 2" id="KW-0732">Signal</keyword>
<dbReference type="InterPro" id="IPR026444">
    <property type="entry name" value="Secre_tail"/>
</dbReference>
<evidence type="ECO:0000313" key="5">
    <source>
        <dbReference type="Proteomes" id="UP000023541"/>
    </source>
</evidence>
<dbReference type="Pfam" id="PF18962">
    <property type="entry name" value="Por_Secre_tail"/>
    <property type="match status" value="1"/>
</dbReference>
<sequence>MKKIYLLLTCISLICFSFAPGIQAQSDTAETQASKSIKIEGLRLFPNPAPAGSVLYITSTKNLTKTVSIFTVLGEKVLFKVLIGKELDITHLNPGVYVIKVTEGDLKATKKLIIK</sequence>
<keyword evidence="5" id="KW-1185">Reference proteome</keyword>
<dbReference type="STRING" id="1317122.ATO12_08550"/>
<dbReference type="eggNOG" id="ENOG503332M">
    <property type="taxonomic scope" value="Bacteria"/>
</dbReference>
<organism evidence="4 5">
    <name type="scientific">Aquimarina atlantica</name>
    <dbReference type="NCBI Taxonomy" id="1317122"/>
    <lineage>
        <taxon>Bacteria</taxon>
        <taxon>Pseudomonadati</taxon>
        <taxon>Bacteroidota</taxon>
        <taxon>Flavobacteriia</taxon>
        <taxon>Flavobacteriales</taxon>
        <taxon>Flavobacteriaceae</taxon>
        <taxon>Aquimarina</taxon>
    </lineage>
</organism>
<gene>
    <name evidence="4" type="ORF">ATO12_08550</name>
</gene>
<proteinExistence type="predicted"/>
<reference evidence="4 5" key="1">
    <citation type="submission" date="2014-04" db="EMBL/GenBank/DDBJ databases">
        <title>Aquimarina sp. 22II-S11-z7 Genome Sequencing.</title>
        <authorList>
            <person name="Lai Q."/>
        </authorList>
    </citation>
    <scope>NUCLEOTIDE SEQUENCE [LARGE SCALE GENOMIC DNA]</scope>
    <source>
        <strain evidence="4 5">22II-S11-z7</strain>
    </source>
</reference>